<sequence>MVLANVRDITQRKTAEAALRESEEKFRALVENSRDAILCLDRDHRYLYVNPRTAEQTGIPSEAFIGRSFEEMGFPEALCAQWHEATGRVFSSGEIVRTECQLPSGSWIDLIEIPEKDASGEVKDVIVSGRDITEHKQNEAMLSILFQAAPLTVFVVDADRIITKVNDYCFPAFGYSTEEIVGRNARFLYFNDEDYRAAGEAVYSSNCMARELRMRRKDGKEISVLTSRSYLNGKDVSEGSIVVVQDITAHKVLEEQLRQAQKMEAIGQLAGGVAHDFNNILQAILGYTNIILTSLGPEDRHYGKLKEVEKAGEKAAALTRQLLAFSRRQVLQLGPLDLNHVIDDLMKMLRRLIGENIELSLHPDSTLGKVNADRSQMDQVVINLCVNARDAMPDGGKLSIETQNIRLDDDDCTKYDLEKPGRYVRLSVMDSGCGMDPETKSKIFEPFFTTKEKWRGTGLGLATVYGIVRQHDGMIQVDSEIGKGSRFDVYLPVIESAEEAPLVEGQAPPRGGHETVLMAEDDAPLRFLTGEILKLAGYRVLAAVDGEDALRLYREHGQEVDLLLLDVIMPKKGGRGVYNEIRAVHPGIRCLFMSGYSEDAVHTNFILDHGLKLIQKPFKSMDLLRMLRQELDRS</sequence>
<feature type="domain" description="Histidine kinase" evidence="5">
    <location>
        <begin position="272"/>
        <end position="495"/>
    </location>
</feature>
<dbReference type="Proteomes" id="UP000198744">
    <property type="component" value="Unassembled WGS sequence"/>
</dbReference>
<evidence type="ECO:0000256" key="4">
    <source>
        <dbReference type="PROSITE-ProRule" id="PRU00169"/>
    </source>
</evidence>
<dbReference type="SUPFAM" id="SSF55874">
    <property type="entry name" value="ATPase domain of HSP90 chaperone/DNA topoisomerase II/histidine kinase"/>
    <property type="match status" value="1"/>
</dbReference>
<dbReference type="EMBL" id="FOBS01000002">
    <property type="protein sequence ID" value="SEM01949.1"/>
    <property type="molecule type" value="Genomic_DNA"/>
</dbReference>
<dbReference type="InterPro" id="IPR036890">
    <property type="entry name" value="HATPase_C_sf"/>
</dbReference>
<dbReference type="InterPro" id="IPR013656">
    <property type="entry name" value="PAS_4"/>
</dbReference>
<keyword evidence="10" id="KW-1185">Reference proteome</keyword>
<evidence type="ECO:0000256" key="2">
    <source>
        <dbReference type="ARBA" id="ARBA00012438"/>
    </source>
</evidence>
<dbReference type="Gene3D" id="1.10.287.130">
    <property type="match status" value="1"/>
</dbReference>
<dbReference type="PANTHER" id="PTHR43065:SF42">
    <property type="entry name" value="TWO-COMPONENT SENSOR PPRA"/>
    <property type="match status" value="1"/>
</dbReference>
<gene>
    <name evidence="9" type="ORF">SAMN04489760_102192</name>
</gene>
<dbReference type="Pfam" id="PF00072">
    <property type="entry name" value="Response_reg"/>
    <property type="match status" value="1"/>
</dbReference>
<dbReference type="SMART" id="SM00448">
    <property type="entry name" value="REC"/>
    <property type="match status" value="1"/>
</dbReference>
<dbReference type="OrthoDB" id="9758831at2"/>
<feature type="domain" description="PAC" evidence="8">
    <location>
        <begin position="1"/>
        <end position="21"/>
    </location>
</feature>
<dbReference type="SMART" id="SM00091">
    <property type="entry name" value="PAS"/>
    <property type="match status" value="2"/>
</dbReference>
<dbReference type="EC" id="2.7.13.3" evidence="2"/>
<feature type="domain" description="PAS" evidence="7">
    <location>
        <begin position="22"/>
        <end position="76"/>
    </location>
</feature>
<feature type="domain" description="Response regulatory" evidence="6">
    <location>
        <begin position="515"/>
        <end position="631"/>
    </location>
</feature>
<feature type="domain" description="PAC" evidence="8">
    <location>
        <begin position="91"/>
        <end position="144"/>
    </location>
</feature>
<evidence type="ECO:0000259" key="7">
    <source>
        <dbReference type="PROSITE" id="PS50112"/>
    </source>
</evidence>
<dbReference type="Pfam" id="PF08448">
    <property type="entry name" value="PAS_4"/>
    <property type="match status" value="1"/>
</dbReference>
<reference evidence="9 10" key="1">
    <citation type="submission" date="2016-10" db="EMBL/GenBank/DDBJ databases">
        <authorList>
            <person name="de Groot N.N."/>
        </authorList>
    </citation>
    <scope>NUCLEOTIDE SEQUENCE [LARGE SCALE GENOMIC DNA]</scope>
    <source>
        <strain evidence="9 10">DSM 8423</strain>
    </source>
</reference>
<feature type="domain" description="PAS" evidence="7">
    <location>
        <begin position="138"/>
        <end position="194"/>
    </location>
</feature>
<dbReference type="InterPro" id="IPR001610">
    <property type="entry name" value="PAC"/>
</dbReference>
<dbReference type="SUPFAM" id="SSF55785">
    <property type="entry name" value="PYP-like sensor domain (PAS domain)"/>
    <property type="match status" value="2"/>
</dbReference>
<dbReference type="GO" id="GO:0000155">
    <property type="term" value="F:phosphorelay sensor kinase activity"/>
    <property type="evidence" value="ECO:0007669"/>
    <property type="project" value="InterPro"/>
</dbReference>
<dbReference type="NCBIfam" id="TIGR00229">
    <property type="entry name" value="sensory_box"/>
    <property type="match status" value="2"/>
</dbReference>
<dbReference type="CDD" id="cd00082">
    <property type="entry name" value="HisKA"/>
    <property type="match status" value="1"/>
</dbReference>
<dbReference type="SMART" id="SM00387">
    <property type="entry name" value="HATPase_c"/>
    <property type="match status" value="1"/>
</dbReference>
<dbReference type="Pfam" id="PF13426">
    <property type="entry name" value="PAS_9"/>
    <property type="match status" value="1"/>
</dbReference>
<dbReference type="SUPFAM" id="SSF47384">
    <property type="entry name" value="Homodimeric domain of signal transducing histidine kinase"/>
    <property type="match status" value="1"/>
</dbReference>
<proteinExistence type="predicted"/>
<dbReference type="Gene3D" id="3.40.50.2300">
    <property type="match status" value="1"/>
</dbReference>
<dbReference type="InterPro" id="IPR003661">
    <property type="entry name" value="HisK_dim/P_dom"/>
</dbReference>
<evidence type="ECO:0000256" key="1">
    <source>
        <dbReference type="ARBA" id="ARBA00000085"/>
    </source>
</evidence>
<dbReference type="SUPFAM" id="SSF52172">
    <property type="entry name" value="CheY-like"/>
    <property type="match status" value="1"/>
</dbReference>
<dbReference type="SMART" id="SM00086">
    <property type="entry name" value="PAC"/>
    <property type="match status" value="2"/>
</dbReference>
<keyword evidence="3 4" id="KW-0597">Phosphoprotein</keyword>
<dbReference type="AlphaFoldDB" id="A0A1H7UYU6"/>
<dbReference type="PANTHER" id="PTHR43065">
    <property type="entry name" value="SENSOR HISTIDINE KINASE"/>
    <property type="match status" value="1"/>
</dbReference>
<dbReference type="CDD" id="cd00130">
    <property type="entry name" value="PAS"/>
    <property type="match status" value="2"/>
</dbReference>
<dbReference type="InterPro" id="IPR003594">
    <property type="entry name" value="HATPase_dom"/>
</dbReference>
<dbReference type="PROSITE" id="PS50112">
    <property type="entry name" value="PAS"/>
    <property type="match status" value="2"/>
</dbReference>
<evidence type="ECO:0000313" key="9">
    <source>
        <dbReference type="EMBL" id="SEM01949.1"/>
    </source>
</evidence>
<dbReference type="InterPro" id="IPR004358">
    <property type="entry name" value="Sig_transdc_His_kin-like_C"/>
</dbReference>
<dbReference type="SMART" id="SM00388">
    <property type="entry name" value="HisKA"/>
    <property type="match status" value="1"/>
</dbReference>
<dbReference type="InterPro" id="IPR000014">
    <property type="entry name" value="PAS"/>
</dbReference>
<dbReference type="InterPro" id="IPR036097">
    <property type="entry name" value="HisK_dim/P_sf"/>
</dbReference>
<dbReference type="PROSITE" id="PS50113">
    <property type="entry name" value="PAC"/>
    <property type="match status" value="3"/>
</dbReference>
<name>A0A1H7UYU6_9BACT</name>
<feature type="domain" description="PAC" evidence="8">
    <location>
        <begin position="208"/>
        <end position="259"/>
    </location>
</feature>
<dbReference type="Pfam" id="PF02518">
    <property type="entry name" value="HATPase_c"/>
    <property type="match status" value="1"/>
</dbReference>
<evidence type="ECO:0000259" key="8">
    <source>
        <dbReference type="PROSITE" id="PS50113"/>
    </source>
</evidence>
<dbReference type="InterPro" id="IPR005467">
    <property type="entry name" value="His_kinase_dom"/>
</dbReference>
<dbReference type="PROSITE" id="PS50110">
    <property type="entry name" value="RESPONSE_REGULATORY"/>
    <property type="match status" value="1"/>
</dbReference>
<dbReference type="InterPro" id="IPR000700">
    <property type="entry name" value="PAS-assoc_C"/>
</dbReference>
<dbReference type="RefSeq" id="WP_093882111.1">
    <property type="nucleotide sequence ID" value="NZ_FOBS01000002.1"/>
</dbReference>
<comment type="catalytic activity">
    <reaction evidence="1">
        <text>ATP + protein L-histidine = ADP + protein N-phospho-L-histidine.</text>
        <dbReference type="EC" id="2.7.13.3"/>
    </reaction>
</comment>
<organism evidence="9 10">
    <name type="scientific">Syntrophus gentianae</name>
    <dbReference type="NCBI Taxonomy" id="43775"/>
    <lineage>
        <taxon>Bacteria</taxon>
        <taxon>Pseudomonadati</taxon>
        <taxon>Thermodesulfobacteriota</taxon>
        <taxon>Syntrophia</taxon>
        <taxon>Syntrophales</taxon>
        <taxon>Syntrophaceae</taxon>
        <taxon>Syntrophus</taxon>
    </lineage>
</organism>
<dbReference type="PRINTS" id="PR00344">
    <property type="entry name" value="BCTRLSENSOR"/>
</dbReference>
<evidence type="ECO:0000313" key="10">
    <source>
        <dbReference type="Proteomes" id="UP000198744"/>
    </source>
</evidence>
<dbReference type="InterPro" id="IPR001789">
    <property type="entry name" value="Sig_transdc_resp-reg_receiver"/>
</dbReference>
<accession>A0A1H7UYU6</accession>
<dbReference type="Gene3D" id="3.30.565.10">
    <property type="entry name" value="Histidine kinase-like ATPase, C-terminal domain"/>
    <property type="match status" value="1"/>
</dbReference>
<evidence type="ECO:0000259" key="5">
    <source>
        <dbReference type="PROSITE" id="PS50109"/>
    </source>
</evidence>
<dbReference type="PROSITE" id="PS50109">
    <property type="entry name" value="HIS_KIN"/>
    <property type="match status" value="1"/>
</dbReference>
<evidence type="ECO:0000259" key="6">
    <source>
        <dbReference type="PROSITE" id="PS50110"/>
    </source>
</evidence>
<evidence type="ECO:0000256" key="3">
    <source>
        <dbReference type="ARBA" id="ARBA00022553"/>
    </source>
</evidence>
<dbReference type="STRING" id="43775.SAMN04489760_102192"/>
<dbReference type="Gene3D" id="3.30.450.20">
    <property type="entry name" value="PAS domain"/>
    <property type="match status" value="2"/>
</dbReference>
<dbReference type="InterPro" id="IPR011006">
    <property type="entry name" value="CheY-like_superfamily"/>
</dbReference>
<feature type="modified residue" description="4-aspartylphosphate" evidence="4">
    <location>
        <position position="566"/>
    </location>
</feature>
<protein>
    <recommendedName>
        <fullName evidence="2">histidine kinase</fullName>
        <ecNumber evidence="2">2.7.13.3</ecNumber>
    </recommendedName>
</protein>
<dbReference type="InterPro" id="IPR035965">
    <property type="entry name" value="PAS-like_dom_sf"/>
</dbReference>